<protein>
    <submittedName>
        <fullName evidence="2">Uncharacterized protein</fullName>
    </submittedName>
</protein>
<proteinExistence type="predicted"/>
<keyword evidence="3" id="KW-1185">Reference proteome</keyword>
<evidence type="ECO:0000313" key="3">
    <source>
        <dbReference type="Proteomes" id="UP000601435"/>
    </source>
</evidence>
<feature type="region of interest" description="Disordered" evidence="1">
    <location>
        <begin position="342"/>
        <end position="367"/>
    </location>
</feature>
<accession>A0A812QSF2</accession>
<comment type="caution">
    <text evidence="2">The sequence shown here is derived from an EMBL/GenBank/DDBJ whole genome shotgun (WGS) entry which is preliminary data.</text>
</comment>
<dbReference type="OrthoDB" id="437148at2759"/>
<dbReference type="EMBL" id="CAJNJA010017475">
    <property type="protein sequence ID" value="CAE7402016.1"/>
    <property type="molecule type" value="Genomic_DNA"/>
</dbReference>
<organism evidence="2 3">
    <name type="scientific">Symbiodinium necroappetens</name>
    <dbReference type="NCBI Taxonomy" id="1628268"/>
    <lineage>
        <taxon>Eukaryota</taxon>
        <taxon>Sar</taxon>
        <taxon>Alveolata</taxon>
        <taxon>Dinophyceae</taxon>
        <taxon>Suessiales</taxon>
        <taxon>Symbiodiniaceae</taxon>
        <taxon>Symbiodinium</taxon>
    </lineage>
</organism>
<dbReference type="Proteomes" id="UP000601435">
    <property type="component" value="Unassembled WGS sequence"/>
</dbReference>
<evidence type="ECO:0000256" key="1">
    <source>
        <dbReference type="SAM" id="MobiDB-lite"/>
    </source>
</evidence>
<dbReference type="AlphaFoldDB" id="A0A812QSF2"/>
<evidence type="ECO:0000313" key="2">
    <source>
        <dbReference type="EMBL" id="CAE7402016.1"/>
    </source>
</evidence>
<name>A0A812QSF2_9DINO</name>
<reference evidence="2" key="1">
    <citation type="submission" date="2021-02" db="EMBL/GenBank/DDBJ databases">
        <authorList>
            <person name="Dougan E. K."/>
            <person name="Rhodes N."/>
            <person name="Thang M."/>
            <person name="Chan C."/>
        </authorList>
    </citation>
    <scope>NUCLEOTIDE SEQUENCE</scope>
</reference>
<sequence length="475" mass="52314">MTGAVLDSLRSLMVDPWPLSGSAVQWLLHIIASEDASPATFEEESRVVASFLALDENGSRSRCQSLRTWLFDVVRFTSERGRERLRVSVDKCKLTSLQVELLGGAVLLSQPLLRSDVETHSGVRAFWALQLQCCSVCYFEGQFSMPKASSTFLAWIDQAGGEDPEPRLVLRSFVQEFGLSLAESCVAASAGMPWMQQPALSLLRAWLYWHPQLRPHQSRYLGLRETEHGRLRMWVEAQPIAGFKEGFGFDGSCQRGRLTAEEEEQLAAEVCAVDFWQRGGEVTRALWAAASTRQGPAAELALLRCRALLAAHGLKVQSSTGEELTTSRVQLRLQQVAVGRLGAEPGLTRQNGSASAAPDEEKLEPNKDATKEIVQSESHVIGDDEEDRSREMMLLQHEKEAIELARSIAKSAALPSPLAMDQTKVKDLDRIFDCIGRLQASADLVGSSRGSDILFLALEKIMSHFCVSLAELACG</sequence>
<gene>
    <name evidence="2" type="ORF">SNEC2469_LOCUS11005</name>
</gene>